<comment type="similarity">
    <text evidence="10">Belongs to the LpxB family.</text>
</comment>
<comment type="pathway">
    <text evidence="10">Bacterial outer membrane biogenesis; LPS lipid A biosynthesis.</text>
</comment>
<evidence type="ECO:0000256" key="3">
    <source>
        <dbReference type="ARBA" id="ARBA00020902"/>
    </source>
</evidence>
<dbReference type="UniPathway" id="UPA00973"/>
<dbReference type="NCBIfam" id="TIGR00215">
    <property type="entry name" value="lpxB"/>
    <property type="match status" value="1"/>
</dbReference>
<dbReference type="Pfam" id="PF02684">
    <property type="entry name" value="LpxB"/>
    <property type="match status" value="1"/>
</dbReference>
<keyword evidence="7 10" id="KW-0808">Transferase</keyword>
<name>A0A497E682_UNCAE</name>
<evidence type="ECO:0000256" key="10">
    <source>
        <dbReference type="HAMAP-Rule" id="MF_00392"/>
    </source>
</evidence>
<dbReference type="SUPFAM" id="SSF53756">
    <property type="entry name" value="UDP-Glycosyltransferase/glycogen phosphorylase"/>
    <property type="match status" value="1"/>
</dbReference>
<evidence type="ECO:0000256" key="6">
    <source>
        <dbReference type="ARBA" id="ARBA00022676"/>
    </source>
</evidence>
<accession>A0A497E682</accession>
<evidence type="ECO:0000256" key="7">
    <source>
        <dbReference type="ARBA" id="ARBA00022679"/>
    </source>
</evidence>
<dbReference type="GO" id="GO:0009245">
    <property type="term" value="P:lipid A biosynthetic process"/>
    <property type="evidence" value="ECO:0007669"/>
    <property type="project" value="UniProtKB-UniRule"/>
</dbReference>
<dbReference type="GO" id="GO:0005543">
    <property type="term" value="F:phospholipid binding"/>
    <property type="evidence" value="ECO:0007669"/>
    <property type="project" value="TreeGrafter"/>
</dbReference>
<evidence type="ECO:0000256" key="2">
    <source>
        <dbReference type="ARBA" id="ARBA00012687"/>
    </source>
</evidence>
<keyword evidence="6 10" id="KW-0328">Glycosyltransferase</keyword>
<reference evidence="11 12" key="1">
    <citation type="submission" date="2018-06" db="EMBL/GenBank/DDBJ databases">
        <title>Extensive metabolic versatility and redundancy in microbially diverse, dynamic hydrothermal sediments.</title>
        <authorList>
            <person name="Dombrowski N."/>
            <person name="Teske A."/>
            <person name="Baker B.J."/>
        </authorList>
    </citation>
    <scope>NUCLEOTIDE SEQUENCE [LARGE SCALE GENOMIC DNA]</scope>
    <source>
        <strain evidence="11">B47_G16</strain>
    </source>
</reference>
<evidence type="ECO:0000313" key="11">
    <source>
        <dbReference type="EMBL" id="RLE10795.1"/>
    </source>
</evidence>
<evidence type="ECO:0000256" key="5">
    <source>
        <dbReference type="ARBA" id="ARBA00022556"/>
    </source>
</evidence>
<comment type="catalytic activity">
    <reaction evidence="9 10">
        <text>a lipid X + a UDP-2-N,3-O-bis[(3R)-3-hydroxyacyl]-alpha-D-glucosamine = a lipid A disaccharide + UDP + H(+)</text>
        <dbReference type="Rhea" id="RHEA:67828"/>
        <dbReference type="ChEBI" id="CHEBI:15378"/>
        <dbReference type="ChEBI" id="CHEBI:58223"/>
        <dbReference type="ChEBI" id="CHEBI:137748"/>
        <dbReference type="ChEBI" id="CHEBI:176338"/>
        <dbReference type="ChEBI" id="CHEBI:176343"/>
        <dbReference type="EC" id="2.4.1.182"/>
    </reaction>
</comment>
<organism evidence="11 12">
    <name type="scientific">Aerophobetes bacterium</name>
    <dbReference type="NCBI Taxonomy" id="2030807"/>
    <lineage>
        <taxon>Bacteria</taxon>
        <taxon>Candidatus Aerophobota</taxon>
    </lineage>
</organism>
<gene>
    <name evidence="10" type="primary">lpxB</name>
    <name evidence="11" type="ORF">DRJ00_00460</name>
</gene>
<evidence type="ECO:0000256" key="8">
    <source>
        <dbReference type="ARBA" id="ARBA00023098"/>
    </source>
</evidence>
<dbReference type="InterPro" id="IPR003835">
    <property type="entry name" value="Glyco_trans_19"/>
</dbReference>
<keyword evidence="8 10" id="KW-0443">Lipid metabolism</keyword>
<keyword evidence="4 10" id="KW-0444">Lipid biosynthesis</keyword>
<comment type="caution">
    <text evidence="11">The sequence shown here is derived from an EMBL/GenBank/DDBJ whole genome shotgun (WGS) entry which is preliminary data.</text>
</comment>
<evidence type="ECO:0000256" key="1">
    <source>
        <dbReference type="ARBA" id="ARBA00002056"/>
    </source>
</evidence>
<keyword evidence="5 10" id="KW-0441">Lipid A biosynthesis</keyword>
<evidence type="ECO:0000256" key="4">
    <source>
        <dbReference type="ARBA" id="ARBA00022516"/>
    </source>
</evidence>
<protein>
    <recommendedName>
        <fullName evidence="3 10">Lipid-A-disaccharide synthase</fullName>
        <ecNumber evidence="2 10">2.4.1.182</ecNumber>
    </recommendedName>
</protein>
<proteinExistence type="inferred from homology"/>
<sequence>MRGEDSPLKCRFLEEMPVSKLKIMLSATEVSGDLHASNLVKAIKRIHPSADFVGIGGERMQEAGVDVRAFTTHMGTIGLLEGVKFYPSFLRIKSMAEEILRKERPDLVVLIDSRDFNLRIIRLAKKFKIPTVYYVAPPVWAWPDWEAKNIARSVDRVIAIFPFEVELYEKLGAKVTFVGHPLLDLAKPEMKKEQAYRKFDLNPVKPIIGLLPGSREQEINRLLPVMLKAAHILKENLKEAQFLLPVAASVFRDKIARMLKRSTVPIKMTDNSVYEIMTISSLLITASGTATLEAACLNAPMIILYKTSISTYLLGKILLKIPYVGLPNILAQRRIVPELLQFKATPKRVADLALKMLADSRRLKRMRDELKEVAGKLGRPGAIDRAARAVLETAGLYKRGKR</sequence>
<dbReference type="Proteomes" id="UP000279422">
    <property type="component" value="Unassembled WGS sequence"/>
</dbReference>
<dbReference type="GO" id="GO:0008915">
    <property type="term" value="F:lipid-A-disaccharide synthase activity"/>
    <property type="evidence" value="ECO:0007669"/>
    <property type="project" value="UniProtKB-UniRule"/>
</dbReference>
<evidence type="ECO:0000256" key="9">
    <source>
        <dbReference type="ARBA" id="ARBA00048975"/>
    </source>
</evidence>
<dbReference type="PANTHER" id="PTHR30372">
    <property type="entry name" value="LIPID-A-DISACCHARIDE SYNTHASE"/>
    <property type="match status" value="1"/>
</dbReference>
<evidence type="ECO:0000313" key="12">
    <source>
        <dbReference type="Proteomes" id="UP000279422"/>
    </source>
</evidence>
<dbReference type="PANTHER" id="PTHR30372:SF4">
    <property type="entry name" value="LIPID-A-DISACCHARIDE SYNTHASE, MITOCHONDRIAL-RELATED"/>
    <property type="match status" value="1"/>
</dbReference>
<dbReference type="Gene3D" id="3.40.50.2000">
    <property type="entry name" value="Glycogen Phosphorylase B"/>
    <property type="match status" value="1"/>
</dbReference>
<comment type="function">
    <text evidence="1 10">Condensation of UDP-2,3-diacylglucosamine and 2,3-diacylglucosamine-1-phosphate to form lipid A disaccharide, a precursor of lipid A, a phosphorylated glycolipid that anchors the lipopolysaccharide to the outer membrane of the cell.</text>
</comment>
<dbReference type="HAMAP" id="MF_00392">
    <property type="entry name" value="LpxB"/>
    <property type="match status" value="1"/>
</dbReference>
<dbReference type="GO" id="GO:0016020">
    <property type="term" value="C:membrane"/>
    <property type="evidence" value="ECO:0007669"/>
    <property type="project" value="GOC"/>
</dbReference>
<dbReference type="AlphaFoldDB" id="A0A497E682"/>
<dbReference type="EC" id="2.4.1.182" evidence="2 10"/>
<dbReference type="EMBL" id="QMPZ01000002">
    <property type="protein sequence ID" value="RLE10795.1"/>
    <property type="molecule type" value="Genomic_DNA"/>
</dbReference>